<reference evidence="1" key="1">
    <citation type="submission" date="2021-05" db="EMBL/GenBank/DDBJ databases">
        <authorList>
            <person name="Scholz U."/>
            <person name="Mascher M."/>
            <person name="Fiebig A."/>
        </authorList>
    </citation>
    <scope>NUCLEOTIDE SEQUENCE [LARGE SCALE GENOMIC DNA]</scope>
</reference>
<evidence type="ECO:0000313" key="2">
    <source>
        <dbReference type="Proteomes" id="UP001732700"/>
    </source>
</evidence>
<reference evidence="1" key="2">
    <citation type="submission" date="2025-09" db="UniProtKB">
        <authorList>
            <consortium name="EnsemblPlants"/>
        </authorList>
    </citation>
    <scope>IDENTIFICATION</scope>
</reference>
<keyword evidence="2" id="KW-1185">Reference proteome</keyword>
<proteinExistence type="predicted"/>
<protein>
    <submittedName>
        <fullName evidence="1">Uncharacterized protein</fullName>
    </submittedName>
</protein>
<accession>A0ACD5Y7B1</accession>
<dbReference type="Proteomes" id="UP001732700">
    <property type="component" value="Chromosome 5C"/>
</dbReference>
<evidence type="ECO:0000313" key="1">
    <source>
        <dbReference type="EnsemblPlants" id="AVESA.00010b.r2.5CG0926390.1.CDS"/>
    </source>
</evidence>
<name>A0ACD5Y7B1_AVESA</name>
<dbReference type="EnsemblPlants" id="AVESA.00010b.r2.5CG0926390.1">
    <property type="protein sequence ID" value="AVESA.00010b.r2.5CG0926390.1.CDS"/>
    <property type="gene ID" value="AVESA.00010b.r2.5CG0926390"/>
</dbReference>
<organism evidence="1 2">
    <name type="scientific">Avena sativa</name>
    <name type="common">Oat</name>
    <dbReference type="NCBI Taxonomy" id="4498"/>
    <lineage>
        <taxon>Eukaryota</taxon>
        <taxon>Viridiplantae</taxon>
        <taxon>Streptophyta</taxon>
        <taxon>Embryophyta</taxon>
        <taxon>Tracheophyta</taxon>
        <taxon>Spermatophyta</taxon>
        <taxon>Magnoliopsida</taxon>
        <taxon>Liliopsida</taxon>
        <taxon>Poales</taxon>
        <taxon>Poaceae</taxon>
        <taxon>BOP clade</taxon>
        <taxon>Pooideae</taxon>
        <taxon>Poodae</taxon>
        <taxon>Poeae</taxon>
        <taxon>Poeae Chloroplast Group 1 (Aveneae type)</taxon>
        <taxon>Aveninae</taxon>
        <taxon>Avena</taxon>
    </lineage>
</organism>
<sequence>MVEAKYKNIYWTPCIVHTLNLAVKDICDPKNYAGDNEVLWFIREIADEASFIKNYIMNHSMRLSMFNEFNKLKFLQIAETRFASVVIMLKRFLKIRESLVQMVVHANWAAYKEAPASRAHSQRVKDLILDDVWWDKLTYIVSFMLPIYSMIRATDTDKPCLHLIYEMWDDMIEKVKTPIYRHEGKGPNEDCALYIVIKKILLSRWTKSNTPLHCLAHSCNPRYYTPSWVGAVRGRVTPLDDKEILDMRNKCLRKLYPDQDDYKTIKKEFADFALMSNDFQDADSIEDREDFEPKQWWGTHGGSTKHLKKLALKLLGQPASSSCCERNWSTYAFIHSSARNKLTPARAEDLVFTHNNHRLISRHSHEYNSGPSRMWDVGGDGVESFTGVGMLEGAELSLDEPELEEQMLADLS</sequence>